<reference evidence="1 2" key="1">
    <citation type="submission" date="2023-03" db="EMBL/GenBank/DDBJ databases">
        <title>WGS of Gossypium arboreum.</title>
        <authorList>
            <person name="Yu D."/>
        </authorList>
    </citation>
    <scope>NUCLEOTIDE SEQUENCE [LARGE SCALE GENOMIC DNA]</scope>
    <source>
        <tissue evidence="1">Leaf</tissue>
    </source>
</reference>
<gene>
    <name evidence="1" type="ORF">PVK06_001932</name>
</gene>
<name>A0ABR0R3N7_GOSAR</name>
<comment type="caution">
    <text evidence="1">The sequence shown here is derived from an EMBL/GenBank/DDBJ whole genome shotgun (WGS) entry which is preliminary data.</text>
</comment>
<evidence type="ECO:0000313" key="2">
    <source>
        <dbReference type="Proteomes" id="UP001358586"/>
    </source>
</evidence>
<dbReference type="Proteomes" id="UP001358586">
    <property type="component" value="Chromosome 1"/>
</dbReference>
<evidence type="ECO:0000313" key="1">
    <source>
        <dbReference type="EMBL" id="KAK5845722.1"/>
    </source>
</evidence>
<proteinExistence type="predicted"/>
<protein>
    <submittedName>
        <fullName evidence="1">Uncharacterized protein</fullName>
    </submittedName>
</protein>
<sequence>MDHLGNLIQNIERSLVPLETKSTSLEPLLHSDTYGEGTVDHEAMEVAKTVLEVTNVTWTAMECCHYRHTPNDNSPENHDYFKLEIELETLKSENQQS</sequence>
<accession>A0ABR0R3N7</accession>
<keyword evidence="2" id="KW-1185">Reference proteome</keyword>
<dbReference type="EMBL" id="JARKNE010000001">
    <property type="protein sequence ID" value="KAK5845722.1"/>
    <property type="molecule type" value="Genomic_DNA"/>
</dbReference>
<organism evidence="1 2">
    <name type="scientific">Gossypium arboreum</name>
    <name type="common">Tree cotton</name>
    <name type="synonym">Gossypium nanking</name>
    <dbReference type="NCBI Taxonomy" id="29729"/>
    <lineage>
        <taxon>Eukaryota</taxon>
        <taxon>Viridiplantae</taxon>
        <taxon>Streptophyta</taxon>
        <taxon>Embryophyta</taxon>
        <taxon>Tracheophyta</taxon>
        <taxon>Spermatophyta</taxon>
        <taxon>Magnoliopsida</taxon>
        <taxon>eudicotyledons</taxon>
        <taxon>Gunneridae</taxon>
        <taxon>Pentapetalae</taxon>
        <taxon>rosids</taxon>
        <taxon>malvids</taxon>
        <taxon>Malvales</taxon>
        <taxon>Malvaceae</taxon>
        <taxon>Malvoideae</taxon>
        <taxon>Gossypium</taxon>
    </lineage>
</organism>